<dbReference type="GO" id="GO:0005634">
    <property type="term" value="C:nucleus"/>
    <property type="evidence" value="ECO:0007669"/>
    <property type="project" value="UniProtKB-SubCell"/>
</dbReference>
<comment type="subcellular location">
    <subcellularLocation>
        <location evidence="1">Nucleus</location>
    </subcellularLocation>
</comment>
<evidence type="ECO:0000256" key="3">
    <source>
        <dbReference type="ARBA" id="ARBA00005673"/>
    </source>
</evidence>
<evidence type="ECO:0000256" key="4">
    <source>
        <dbReference type="ARBA" id="ARBA00022598"/>
    </source>
</evidence>
<dbReference type="Proteomes" id="UP000516314">
    <property type="component" value="Chromosome 4"/>
</dbReference>
<evidence type="ECO:0000256" key="5">
    <source>
        <dbReference type="ARBA" id="ARBA00022786"/>
    </source>
</evidence>
<keyword evidence="10" id="KW-1133">Transmembrane helix</keyword>
<feature type="domain" description="THIF-type NAD/FAD binding fold" evidence="11">
    <location>
        <begin position="14"/>
        <end position="301"/>
    </location>
</feature>
<keyword evidence="4" id="KW-0436">Ligase</keyword>
<dbReference type="Pfam" id="PF00899">
    <property type="entry name" value="ThiF"/>
    <property type="match status" value="1"/>
</dbReference>
<dbReference type="Gene3D" id="3.40.50.720">
    <property type="entry name" value="NAD(P)-binding Rossmann-like Domain"/>
    <property type="match status" value="1"/>
</dbReference>
<proteinExistence type="inferred from homology"/>
<evidence type="ECO:0000256" key="7">
    <source>
        <dbReference type="ARBA" id="ARBA00023242"/>
    </source>
</evidence>
<protein>
    <recommendedName>
        <fullName evidence="8">Ubiquitin-like 1-activating enzyme E1A</fullName>
    </recommendedName>
</protein>
<keyword evidence="6" id="KW-0007">Acetylation</keyword>
<keyword evidence="10" id="KW-0472">Membrane</keyword>
<dbReference type="InterPro" id="IPR035985">
    <property type="entry name" value="Ubiquitin-activating_enz"/>
</dbReference>
<evidence type="ECO:0000256" key="6">
    <source>
        <dbReference type="ARBA" id="ARBA00022990"/>
    </source>
</evidence>
<dbReference type="PANTHER" id="PTHR10953">
    <property type="entry name" value="UBIQUITIN-ACTIVATING ENZYME E1"/>
    <property type="match status" value="1"/>
</dbReference>
<evidence type="ECO:0000313" key="13">
    <source>
        <dbReference type="Proteomes" id="UP000516314"/>
    </source>
</evidence>
<dbReference type="FunFam" id="3.40.50.720:FF:000404">
    <property type="entry name" value="SUMO-activating enzyme subunit 1B-2"/>
    <property type="match status" value="1"/>
</dbReference>
<accession>A0A7G2F777</accession>
<gene>
    <name evidence="12" type="ORF">AT9943_LOCUS16590</name>
</gene>
<dbReference type="GO" id="GO:0019948">
    <property type="term" value="F:SUMO activating enzyme activity"/>
    <property type="evidence" value="ECO:0007669"/>
    <property type="project" value="UniProtKB-ARBA"/>
</dbReference>
<keyword evidence="5" id="KW-0833">Ubl conjugation pathway</keyword>
<keyword evidence="7" id="KW-0539">Nucleus</keyword>
<comment type="similarity">
    <text evidence="3">Belongs to the ubiquitin-activating E1 family.</text>
</comment>
<evidence type="ECO:0000256" key="1">
    <source>
        <dbReference type="ARBA" id="ARBA00004123"/>
    </source>
</evidence>
<dbReference type="InterPro" id="IPR000594">
    <property type="entry name" value="ThiF_NAD_FAD-bd"/>
</dbReference>
<dbReference type="EMBL" id="LR881469">
    <property type="protein sequence ID" value="CAD5328973.1"/>
    <property type="molecule type" value="Genomic_DNA"/>
</dbReference>
<dbReference type="InterPro" id="IPR045886">
    <property type="entry name" value="ThiF/MoeB/HesA"/>
</dbReference>
<dbReference type="CDD" id="cd01492">
    <property type="entry name" value="Aos1_SUMO"/>
    <property type="match status" value="1"/>
</dbReference>
<feature type="transmembrane region" description="Helical" evidence="10">
    <location>
        <begin position="423"/>
        <end position="443"/>
    </location>
</feature>
<evidence type="ECO:0000313" key="12">
    <source>
        <dbReference type="EMBL" id="CAD5328973.1"/>
    </source>
</evidence>
<organism evidence="12 13">
    <name type="scientific">Arabidopsis thaliana</name>
    <name type="common">Mouse-ear cress</name>
    <dbReference type="NCBI Taxonomy" id="3702"/>
    <lineage>
        <taxon>Eukaryota</taxon>
        <taxon>Viridiplantae</taxon>
        <taxon>Streptophyta</taxon>
        <taxon>Embryophyta</taxon>
        <taxon>Tracheophyta</taxon>
        <taxon>Spermatophyta</taxon>
        <taxon>Magnoliopsida</taxon>
        <taxon>eudicotyledons</taxon>
        <taxon>Gunneridae</taxon>
        <taxon>Pentapetalae</taxon>
        <taxon>rosids</taxon>
        <taxon>malvids</taxon>
        <taxon>Brassicales</taxon>
        <taxon>Brassicaceae</taxon>
        <taxon>Camelineae</taxon>
        <taxon>Arabidopsis</taxon>
    </lineage>
</organism>
<reference evidence="12 13" key="1">
    <citation type="submission" date="2020-09" db="EMBL/GenBank/DDBJ databases">
        <authorList>
            <person name="Ashkenazy H."/>
        </authorList>
    </citation>
    <scope>NUCLEOTIDE SEQUENCE [LARGE SCALE GENOMIC DNA]</scope>
    <source>
        <strain evidence="13">cv. Cdm-0</strain>
    </source>
</reference>
<keyword evidence="10" id="KW-0812">Transmembrane</keyword>
<evidence type="ECO:0000259" key="11">
    <source>
        <dbReference type="Pfam" id="PF00899"/>
    </source>
</evidence>
<comment type="subunit">
    <text evidence="9">Heterodimer of SAE1A or SAE1B and SAE2. The complex binds SUMO proteins via SAE2.</text>
</comment>
<dbReference type="SUPFAM" id="SSF69572">
    <property type="entry name" value="Activating enzymes of the ubiquitin-like proteins"/>
    <property type="match status" value="1"/>
</dbReference>
<evidence type="ECO:0000256" key="9">
    <source>
        <dbReference type="ARBA" id="ARBA00063459"/>
    </source>
</evidence>
<evidence type="ECO:0000256" key="10">
    <source>
        <dbReference type="SAM" id="Phobius"/>
    </source>
</evidence>
<evidence type="ECO:0000256" key="2">
    <source>
        <dbReference type="ARBA" id="ARBA00004718"/>
    </source>
</evidence>
<dbReference type="PANTHER" id="PTHR10953:SF162">
    <property type="entry name" value="SUMO-ACTIVATING ENZYME SUBUNIT 1"/>
    <property type="match status" value="1"/>
</dbReference>
<name>A0A7G2F777_ARATH</name>
<sequence length="458" mass="52081">MDGEELTEQETALYDRQIRVWGANAQRRLTKAHILVSGIKGTVAEFCKNIVLAGVGSVTLMDDRLANMEALNANFLIPPDENVYSGKTVAEICSDSLKDFNPMVRVSVEKGDLSMLGTDFFEQFDVVVIGYGSRATKKYVNEKCRKLKKRVAFYTVDCRDSCGEIFVDLQDYKYTKKKLEEMVECELNFPSFQEAISVPWKPIPRRTAKLYFAMRVIEVFEESEGRKHGECSLLDLARVLEIKRQLCEANSVSESHIPDILLERLITGTTEFPPVCAIEVIKAVSGKGDPLKNFFYYDGEDGKEREESSSHEHLKEKLRELEEEWTAMKTGKNSSAVSWITVEDALEYVENSPRNLMLSLQHKPKAEMIQEISPLRRKLFHDSDDDDQTKKTTLLSHSSCWSSNVTSSSDTTKAKKKTTIRRFVSVTMVLLLSWVLVVLMNHFDHLSMNTQIITLVPT</sequence>
<comment type="pathway">
    <text evidence="2">Protein modification; protein sumoylation.</text>
</comment>
<dbReference type="AlphaFoldDB" id="A0A7G2F777"/>
<evidence type="ECO:0000256" key="8">
    <source>
        <dbReference type="ARBA" id="ARBA00044354"/>
    </source>
</evidence>